<evidence type="ECO:0000256" key="1">
    <source>
        <dbReference type="ARBA" id="ARBA00004123"/>
    </source>
</evidence>
<evidence type="ECO:0000313" key="9">
    <source>
        <dbReference type="EMBL" id="ONK78841.1"/>
    </source>
</evidence>
<dbReference type="PROSITE" id="PS50811">
    <property type="entry name" value="WRKY"/>
    <property type="match status" value="2"/>
</dbReference>
<evidence type="ECO:0000256" key="2">
    <source>
        <dbReference type="ARBA" id="ARBA00022737"/>
    </source>
</evidence>
<feature type="domain" description="WRKY" evidence="8">
    <location>
        <begin position="196"/>
        <end position="254"/>
    </location>
</feature>
<sequence length="539" mass="58244">MSARDPDPVKEEKQKPPPPAPPPVTSPPETLASPNSASPVAARDNGRAVRFSSFSFAFGHDRVRISVGNKIPKRTLLHRHHGLQNKLENEKGKEGGKIPIQLIFIVIGQFAMTHQAVLATVTAQAQMQLQAARPSSSEALPSPSPEPASINPAPLQQRPSSVSEGNISTPEPMQPPPSDHKSEAQSTQIVVKTSSSDGYNWRKYGQKQVKSSDRSRSYYKCTNVTCFAKKKVERCPDGRETEIIYRGQHNHDPPQKTTKSIKEKGVQSGGSSGEHKTADLPSNEVKGPDPSTSKMEKNSSNEALEQHLFCSSDCEGDAAIKMDEEHADEPDAKRRLIETQSYTPCSAPVLRTIKEPKIVVQSSCDATRISDGYRWRKYGQKFVKGNPNPRSYYRCTHNGCPVRKHVERASDDAKAVLITYEGKHNHDQPALKSGCTEQPATALLIAAAASATYSVTKDEKSHTSDSSPNKELPTPTNGESAGDNASLEAGGEKALESAQTLLSIGFNSSSGEEATGTNSDGVNPSIFSETCAAVPVQNS</sequence>
<evidence type="ECO:0000313" key="10">
    <source>
        <dbReference type="Proteomes" id="UP000243459"/>
    </source>
</evidence>
<dbReference type="GO" id="GO:0043565">
    <property type="term" value="F:sequence-specific DNA binding"/>
    <property type="evidence" value="ECO:0007669"/>
    <property type="project" value="InterPro"/>
</dbReference>
<gene>
    <name evidence="9" type="ORF">A4U43_C01F120</name>
</gene>
<dbReference type="InterPro" id="IPR003657">
    <property type="entry name" value="WRKY_dom"/>
</dbReference>
<dbReference type="PANTHER" id="PTHR31221">
    <property type="entry name" value="WRKY TRANSCRIPTION FACTOR PROTEIN 1-RELATED"/>
    <property type="match status" value="1"/>
</dbReference>
<keyword evidence="3" id="KW-0805">Transcription regulation</keyword>
<keyword evidence="5" id="KW-0804">Transcription</keyword>
<dbReference type="EMBL" id="CM007381">
    <property type="protein sequence ID" value="ONK78841.1"/>
    <property type="molecule type" value="Genomic_DNA"/>
</dbReference>
<evidence type="ECO:0000256" key="7">
    <source>
        <dbReference type="SAM" id="MobiDB-lite"/>
    </source>
</evidence>
<organism evidence="9 10">
    <name type="scientific">Asparagus officinalis</name>
    <name type="common">Garden asparagus</name>
    <dbReference type="NCBI Taxonomy" id="4686"/>
    <lineage>
        <taxon>Eukaryota</taxon>
        <taxon>Viridiplantae</taxon>
        <taxon>Streptophyta</taxon>
        <taxon>Embryophyta</taxon>
        <taxon>Tracheophyta</taxon>
        <taxon>Spermatophyta</taxon>
        <taxon>Magnoliopsida</taxon>
        <taxon>Liliopsida</taxon>
        <taxon>Asparagales</taxon>
        <taxon>Asparagaceae</taxon>
        <taxon>Asparagoideae</taxon>
        <taxon>Asparagus</taxon>
    </lineage>
</organism>
<reference evidence="10" key="1">
    <citation type="journal article" date="2017" name="Nat. Commun.">
        <title>The asparagus genome sheds light on the origin and evolution of a young Y chromosome.</title>
        <authorList>
            <person name="Harkess A."/>
            <person name="Zhou J."/>
            <person name="Xu C."/>
            <person name="Bowers J.E."/>
            <person name="Van der Hulst R."/>
            <person name="Ayyampalayam S."/>
            <person name="Mercati F."/>
            <person name="Riccardi P."/>
            <person name="McKain M.R."/>
            <person name="Kakrana A."/>
            <person name="Tang H."/>
            <person name="Ray J."/>
            <person name="Groenendijk J."/>
            <person name="Arikit S."/>
            <person name="Mathioni S.M."/>
            <person name="Nakano M."/>
            <person name="Shan H."/>
            <person name="Telgmann-Rauber A."/>
            <person name="Kanno A."/>
            <person name="Yue Z."/>
            <person name="Chen H."/>
            <person name="Li W."/>
            <person name="Chen Y."/>
            <person name="Xu X."/>
            <person name="Zhang Y."/>
            <person name="Luo S."/>
            <person name="Chen H."/>
            <person name="Gao J."/>
            <person name="Mao Z."/>
            <person name="Pires J.C."/>
            <person name="Luo M."/>
            <person name="Kudrna D."/>
            <person name="Wing R.A."/>
            <person name="Meyers B.C."/>
            <person name="Yi K."/>
            <person name="Kong H."/>
            <person name="Lavrijsen P."/>
            <person name="Sunseri F."/>
            <person name="Falavigna A."/>
            <person name="Ye Y."/>
            <person name="Leebens-Mack J.H."/>
            <person name="Chen G."/>
        </authorList>
    </citation>
    <scope>NUCLEOTIDE SEQUENCE [LARGE SCALE GENOMIC DNA]</scope>
    <source>
        <strain evidence="10">cv. DH0086</strain>
    </source>
</reference>
<dbReference type="PANTHER" id="PTHR31221:SF309">
    <property type="entry name" value="WRKY TRANSCRIPTION FACTOR 32-RELATED"/>
    <property type="match status" value="1"/>
</dbReference>
<evidence type="ECO:0000256" key="4">
    <source>
        <dbReference type="ARBA" id="ARBA00023125"/>
    </source>
</evidence>
<dbReference type="OMA" id="ERCSNGH"/>
<feature type="compositionally biased region" description="Polar residues" evidence="7">
    <location>
        <begin position="184"/>
        <end position="194"/>
    </location>
</feature>
<protein>
    <recommendedName>
        <fullName evidence="8">WRKY domain-containing protein</fullName>
    </recommendedName>
</protein>
<comment type="subcellular location">
    <subcellularLocation>
        <location evidence="1">Nucleus</location>
    </subcellularLocation>
</comment>
<dbReference type="AlphaFoldDB" id="A0A5P1FQ58"/>
<proteinExistence type="predicted"/>
<feature type="compositionally biased region" description="Low complexity" evidence="7">
    <location>
        <begin position="132"/>
        <end position="141"/>
    </location>
</feature>
<dbReference type="Gramene" id="ONK78841">
    <property type="protein sequence ID" value="ONK78841"/>
    <property type="gene ID" value="A4U43_C01F120"/>
</dbReference>
<dbReference type="SMART" id="SM00774">
    <property type="entry name" value="WRKY"/>
    <property type="match status" value="2"/>
</dbReference>
<dbReference type="Pfam" id="PF03106">
    <property type="entry name" value="WRKY"/>
    <property type="match status" value="2"/>
</dbReference>
<dbReference type="GO" id="GO:0003700">
    <property type="term" value="F:DNA-binding transcription factor activity"/>
    <property type="evidence" value="ECO:0007669"/>
    <property type="project" value="InterPro"/>
</dbReference>
<evidence type="ECO:0000256" key="3">
    <source>
        <dbReference type="ARBA" id="ARBA00023015"/>
    </source>
</evidence>
<keyword evidence="10" id="KW-1185">Reference proteome</keyword>
<dbReference type="GO" id="GO:0005634">
    <property type="term" value="C:nucleus"/>
    <property type="evidence" value="ECO:0007669"/>
    <property type="project" value="UniProtKB-SubCell"/>
</dbReference>
<feature type="region of interest" description="Disordered" evidence="7">
    <location>
        <begin position="456"/>
        <end position="525"/>
    </location>
</feature>
<feature type="compositionally biased region" description="Basic and acidic residues" evidence="7">
    <location>
        <begin position="243"/>
        <end position="265"/>
    </location>
</feature>
<feature type="domain" description="WRKY" evidence="8">
    <location>
        <begin position="364"/>
        <end position="429"/>
    </location>
</feature>
<feature type="region of interest" description="Disordered" evidence="7">
    <location>
        <begin position="243"/>
        <end position="302"/>
    </location>
</feature>
<evidence type="ECO:0000256" key="6">
    <source>
        <dbReference type="ARBA" id="ARBA00023242"/>
    </source>
</evidence>
<dbReference type="InterPro" id="IPR036576">
    <property type="entry name" value="WRKY_dom_sf"/>
</dbReference>
<feature type="compositionally biased region" description="Basic and acidic residues" evidence="7">
    <location>
        <begin position="1"/>
        <end position="15"/>
    </location>
</feature>
<name>A0A5P1FQ58_ASPOF</name>
<feature type="compositionally biased region" description="Polar residues" evidence="7">
    <location>
        <begin position="497"/>
        <end position="525"/>
    </location>
</feature>
<dbReference type="Proteomes" id="UP000243459">
    <property type="component" value="Chromosome 1"/>
</dbReference>
<dbReference type="FunFam" id="2.20.25.80:FF:000006">
    <property type="entry name" value="WRKY transcription factor"/>
    <property type="match status" value="2"/>
</dbReference>
<feature type="compositionally biased region" description="Pro residues" evidence="7">
    <location>
        <begin position="16"/>
        <end position="26"/>
    </location>
</feature>
<evidence type="ECO:0000259" key="8">
    <source>
        <dbReference type="PROSITE" id="PS50811"/>
    </source>
</evidence>
<dbReference type="SUPFAM" id="SSF118290">
    <property type="entry name" value="WRKY DNA-binding domain"/>
    <property type="match status" value="2"/>
</dbReference>
<feature type="region of interest" description="Disordered" evidence="7">
    <location>
        <begin position="132"/>
        <end position="194"/>
    </location>
</feature>
<evidence type="ECO:0000256" key="5">
    <source>
        <dbReference type="ARBA" id="ARBA00023163"/>
    </source>
</evidence>
<feature type="compositionally biased region" description="Polar residues" evidence="7">
    <location>
        <begin position="157"/>
        <end position="171"/>
    </location>
</feature>
<feature type="region of interest" description="Disordered" evidence="7">
    <location>
        <begin position="1"/>
        <end position="41"/>
    </location>
</feature>
<feature type="compositionally biased region" description="Polar residues" evidence="7">
    <location>
        <begin position="464"/>
        <end position="479"/>
    </location>
</feature>
<dbReference type="InterPro" id="IPR044810">
    <property type="entry name" value="WRKY_plant"/>
</dbReference>
<accession>A0A5P1FQ58</accession>
<keyword evidence="6" id="KW-0539">Nucleus</keyword>
<keyword evidence="4" id="KW-0238">DNA-binding</keyword>
<dbReference type="Gene3D" id="2.20.25.80">
    <property type="entry name" value="WRKY domain"/>
    <property type="match status" value="2"/>
</dbReference>
<keyword evidence="2" id="KW-0677">Repeat</keyword>